<dbReference type="PANTHER" id="PTHR16466">
    <property type="entry name" value="TELOMERE REPEAT-BINDING FACTOR 2-INTERACTING PROTEIN 1"/>
    <property type="match status" value="1"/>
</dbReference>
<feature type="compositionally biased region" description="Acidic residues" evidence="6">
    <location>
        <begin position="231"/>
        <end position="244"/>
    </location>
</feature>
<dbReference type="EMBL" id="JARIHO010000023">
    <property type="protein sequence ID" value="KAJ7343144.1"/>
    <property type="molecule type" value="Genomic_DNA"/>
</dbReference>
<dbReference type="InterPro" id="IPR001357">
    <property type="entry name" value="BRCT_dom"/>
</dbReference>
<accession>A0AAD7ENQ5</accession>
<dbReference type="Pfam" id="PF08914">
    <property type="entry name" value="Myb_Rap1"/>
    <property type="match status" value="1"/>
</dbReference>
<keyword evidence="9" id="KW-1185">Reference proteome</keyword>
<dbReference type="CDD" id="cd11655">
    <property type="entry name" value="rap1_myb-like"/>
    <property type="match status" value="1"/>
</dbReference>
<comment type="function">
    <text evidence="5">Involved in the regulation of telomere length, clustering and has a specific role in telomere position effect (TPE).</text>
</comment>
<dbReference type="GO" id="GO:0042162">
    <property type="term" value="F:telomeric DNA binding"/>
    <property type="evidence" value="ECO:0007669"/>
    <property type="project" value="TreeGrafter"/>
</dbReference>
<evidence type="ECO:0000313" key="9">
    <source>
        <dbReference type="Proteomes" id="UP001218218"/>
    </source>
</evidence>
<dbReference type="InterPro" id="IPR039595">
    <property type="entry name" value="TE2IP/Rap1"/>
</dbReference>
<proteinExistence type="inferred from homology"/>
<dbReference type="InterPro" id="IPR009057">
    <property type="entry name" value="Homeodomain-like_sf"/>
</dbReference>
<comment type="similarity">
    <text evidence="1 5">Belongs to the RAP1 family.</text>
</comment>
<feature type="compositionally biased region" description="Low complexity" evidence="6">
    <location>
        <begin position="306"/>
        <end position="320"/>
    </location>
</feature>
<comment type="caution">
    <text evidence="8">The sequence shown here is derived from an EMBL/GenBank/DDBJ whole genome shotgun (WGS) entry which is preliminary data.</text>
</comment>
<evidence type="ECO:0000256" key="3">
    <source>
        <dbReference type="ARBA" id="ARBA00022895"/>
    </source>
</evidence>
<gene>
    <name evidence="8" type="ORF">DFH08DRAFT_702737</name>
</gene>
<dbReference type="GO" id="GO:0070187">
    <property type="term" value="C:shelterin complex"/>
    <property type="evidence" value="ECO:0007669"/>
    <property type="project" value="TreeGrafter"/>
</dbReference>
<dbReference type="PANTHER" id="PTHR16466:SF6">
    <property type="entry name" value="TELOMERIC REPEAT-BINDING FACTOR 2-INTERACTING PROTEIN 1"/>
    <property type="match status" value="1"/>
</dbReference>
<evidence type="ECO:0000256" key="2">
    <source>
        <dbReference type="ARBA" id="ARBA00022454"/>
    </source>
</evidence>
<sequence>MENVEEEALFVDENGAPLRFYLHKSIKQPGARMALETKIQRYGGEIVDMDVGSNVILVNPDHPSGDPDKIRHAYKTHSDLELRRVYVEAMSWVKNCVKTGKCIHYFFQKGMGGAVRNRDRERTAFSEDDDYHLVEYLATLIPDKSDGGRLGNNIYKSLMENHEALPEEYGWVLRHTWQSWRERYKKRQGWFDERITELAAELKPTPHQKYHLSRKPARYFASHRAGYEMYREEEEEEEEDELEEEPVRRTSGSESPRSADGIQGEDEEEDELEEETLIQKRPLSRSESRRATKRMRIDSTPPPPLLDLDGAQDAQDVGAVSKGKEKALPEDDEDVE</sequence>
<dbReference type="InterPro" id="IPR015010">
    <property type="entry name" value="TERF2IP_Myb"/>
</dbReference>
<comment type="subunit">
    <text evidence="5">Homodimer.</text>
</comment>
<evidence type="ECO:0000256" key="5">
    <source>
        <dbReference type="RuleBase" id="RU367107"/>
    </source>
</evidence>
<evidence type="ECO:0000259" key="7">
    <source>
        <dbReference type="PROSITE" id="PS50172"/>
    </source>
</evidence>
<dbReference type="GO" id="GO:0010833">
    <property type="term" value="P:telomere maintenance via telomere lengthening"/>
    <property type="evidence" value="ECO:0007669"/>
    <property type="project" value="UniProtKB-UniRule"/>
</dbReference>
<protein>
    <recommendedName>
        <fullName evidence="5">DNA-binding protein RAP1</fullName>
    </recommendedName>
</protein>
<feature type="compositionally biased region" description="Acidic residues" evidence="6">
    <location>
        <begin position="263"/>
        <end position="276"/>
    </location>
</feature>
<keyword evidence="3 5" id="KW-0779">Telomere</keyword>
<dbReference type="Gene3D" id="1.10.10.60">
    <property type="entry name" value="Homeodomain-like"/>
    <property type="match status" value="1"/>
</dbReference>
<dbReference type="GO" id="GO:0031848">
    <property type="term" value="P:protection from non-homologous end joining at telomere"/>
    <property type="evidence" value="ECO:0007669"/>
    <property type="project" value="TreeGrafter"/>
</dbReference>
<dbReference type="Proteomes" id="UP001218218">
    <property type="component" value="Unassembled WGS sequence"/>
</dbReference>
<organism evidence="8 9">
    <name type="scientific">Mycena albidolilacea</name>
    <dbReference type="NCBI Taxonomy" id="1033008"/>
    <lineage>
        <taxon>Eukaryota</taxon>
        <taxon>Fungi</taxon>
        <taxon>Dikarya</taxon>
        <taxon>Basidiomycota</taxon>
        <taxon>Agaricomycotina</taxon>
        <taxon>Agaricomycetes</taxon>
        <taxon>Agaricomycetidae</taxon>
        <taxon>Agaricales</taxon>
        <taxon>Marasmiineae</taxon>
        <taxon>Mycenaceae</taxon>
        <taxon>Mycena</taxon>
    </lineage>
</organism>
<name>A0AAD7ENQ5_9AGAR</name>
<dbReference type="SUPFAM" id="SSF46689">
    <property type="entry name" value="Homeodomain-like"/>
    <property type="match status" value="1"/>
</dbReference>
<dbReference type="AlphaFoldDB" id="A0AAD7ENQ5"/>
<keyword evidence="4 5" id="KW-0539">Nucleus</keyword>
<dbReference type="PROSITE" id="PS50172">
    <property type="entry name" value="BRCT"/>
    <property type="match status" value="1"/>
</dbReference>
<keyword evidence="2 5" id="KW-0158">Chromosome</keyword>
<reference evidence="8" key="1">
    <citation type="submission" date="2023-03" db="EMBL/GenBank/DDBJ databases">
        <title>Massive genome expansion in bonnet fungi (Mycena s.s.) driven by repeated elements and novel gene families across ecological guilds.</title>
        <authorList>
            <consortium name="Lawrence Berkeley National Laboratory"/>
            <person name="Harder C.B."/>
            <person name="Miyauchi S."/>
            <person name="Viragh M."/>
            <person name="Kuo A."/>
            <person name="Thoen E."/>
            <person name="Andreopoulos B."/>
            <person name="Lu D."/>
            <person name="Skrede I."/>
            <person name="Drula E."/>
            <person name="Henrissat B."/>
            <person name="Morin E."/>
            <person name="Kohler A."/>
            <person name="Barry K."/>
            <person name="LaButti K."/>
            <person name="Morin E."/>
            <person name="Salamov A."/>
            <person name="Lipzen A."/>
            <person name="Mereny Z."/>
            <person name="Hegedus B."/>
            <person name="Baldrian P."/>
            <person name="Stursova M."/>
            <person name="Weitz H."/>
            <person name="Taylor A."/>
            <person name="Grigoriev I.V."/>
            <person name="Nagy L.G."/>
            <person name="Martin F."/>
            <person name="Kauserud H."/>
        </authorList>
    </citation>
    <scope>NUCLEOTIDE SEQUENCE</scope>
    <source>
        <strain evidence="8">CBHHK002</strain>
    </source>
</reference>
<feature type="domain" description="BRCT" evidence="7">
    <location>
        <begin position="18"/>
        <end position="101"/>
    </location>
</feature>
<evidence type="ECO:0000256" key="4">
    <source>
        <dbReference type="ARBA" id="ARBA00023242"/>
    </source>
</evidence>
<feature type="region of interest" description="Disordered" evidence="6">
    <location>
        <begin position="230"/>
        <end position="336"/>
    </location>
</feature>
<evidence type="ECO:0000256" key="6">
    <source>
        <dbReference type="SAM" id="MobiDB-lite"/>
    </source>
</evidence>
<comment type="subcellular location">
    <subcellularLocation>
        <location evidence="5">Nucleus</location>
    </subcellularLocation>
    <subcellularLocation>
        <location evidence="5">Chromosome</location>
        <location evidence="5">Telomere</location>
    </subcellularLocation>
</comment>
<evidence type="ECO:0000313" key="8">
    <source>
        <dbReference type="EMBL" id="KAJ7343144.1"/>
    </source>
</evidence>
<evidence type="ECO:0000256" key="1">
    <source>
        <dbReference type="ARBA" id="ARBA00010467"/>
    </source>
</evidence>